<name>A0A9W7DI53_AMBMO</name>
<keyword evidence="12" id="KW-0812">Transmembrane</keyword>
<dbReference type="GO" id="GO:0009272">
    <property type="term" value="P:fungal-type cell wall biogenesis"/>
    <property type="evidence" value="ECO:0007669"/>
    <property type="project" value="TreeGrafter"/>
</dbReference>
<evidence type="ECO:0000256" key="1">
    <source>
        <dbReference type="ARBA" id="ARBA00001452"/>
    </source>
</evidence>
<proteinExistence type="inferred from homology"/>
<dbReference type="InterPro" id="IPR014480">
    <property type="entry name" value="Mannan-1_6-alpha_mannosidase"/>
</dbReference>
<accession>A0A9W7DI53</accession>
<protein>
    <recommendedName>
        <fullName evidence="4 11">Mannan endo-1,6-alpha-mannosidase</fullName>
        <ecNumber evidence="4 11">3.2.1.101</ecNumber>
    </recommendedName>
</protein>
<organism evidence="13 14">
    <name type="scientific">Ambrosiozyma monospora</name>
    <name type="common">Yeast</name>
    <name type="synonym">Endomycopsis monosporus</name>
    <dbReference type="NCBI Taxonomy" id="43982"/>
    <lineage>
        <taxon>Eukaryota</taxon>
        <taxon>Fungi</taxon>
        <taxon>Dikarya</taxon>
        <taxon>Ascomycota</taxon>
        <taxon>Saccharomycotina</taxon>
        <taxon>Pichiomycetes</taxon>
        <taxon>Pichiales</taxon>
        <taxon>Pichiaceae</taxon>
        <taxon>Ambrosiozyma</taxon>
    </lineage>
</organism>
<dbReference type="InterPro" id="IPR008928">
    <property type="entry name" value="6-hairpin_glycosidase_sf"/>
</dbReference>
<dbReference type="GO" id="GO:0008496">
    <property type="term" value="F:mannan endo-1,6-alpha-mannosidase activity"/>
    <property type="evidence" value="ECO:0007669"/>
    <property type="project" value="UniProtKB-UniRule"/>
</dbReference>
<dbReference type="Gene3D" id="1.50.10.20">
    <property type="match status" value="1"/>
</dbReference>
<dbReference type="Pfam" id="PF03663">
    <property type="entry name" value="Glyco_hydro_76"/>
    <property type="match status" value="1"/>
</dbReference>
<dbReference type="PANTHER" id="PTHR12145">
    <property type="entry name" value="MANNAN ENDO-1,6-ALPHA-MANNOSIDASE DCW1"/>
    <property type="match status" value="1"/>
</dbReference>
<keyword evidence="5" id="KW-0732">Signal</keyword>
<dbReference type="FunFam" id="1.50.10.20:FF:000006">
    <property type="entry name" value="Mannan endo-1,6-alpha-mannosidase"/>
    <property type="match status" value="1"/>
</dbReference>
<dbReference type="GO" id="GO:0007117">
    <property type="term" value="P:budding cell bud growth"/>
    <property type="evidence" value="ECO:0007669"/>
    <property type="project" value="TreeGrafter"/>
</dbReference>
<keyword evidence="8" id="KW-0325">Glycoprotein</keyword>
<dbReference type="PIRSF" id="PIRSF016302">
    <property type="entry name" value="Man_a_manosd"/>
    <property type="match status" value="1"/>
</dbReference>
<evidence type="ECO:0000256" key="9">
    <source>
        <dbReference type="ARBA" id="ARBA00023295"/>
    </source>
</evidence>
<evidence type="ECO:0000256" key="8">
    <source>
        <dbReference type="ARBA" id="ARBA00023180"/>
    </source>
</evidence>
<evidence type="ECO:0000313" key="14">
    <source>
        <dbReference type="Proteomes" id="UP001165063"/>
    </source>
</evidence>
<evidence type="ECO:0000313" key="13">
    <source>
        <dbReference type="EMBL" id="GMG40037.1"/>
    </source>
</evidence>
<comment type="subcellular location">
    <subcellularLocation>
        <location evidence="2">Endomembrane system</location>
    </subcellularLocation>
</comment>
<comment type="similarity">
    <text evidence="3 11">Belongs to the glycosyl hydrolase 76 family.</text>
</comment>
<keyword evidence="12" id="KW-1133">Transmembrane helix</keyword>
<keyword evidence="10" id="KW-0961">Cell wall biogenesis/degradation</keyword>
<dbReference type="GO" id="GO:0012505">
    <property type="term" value="C:endomembrane system"/>
    <property type="evidence" value="ECO:0007669"/>
    <property type="project" value="UniProtKB-SubCell"/>
</dbReference>
<dbReference type="OrthoDB" id="4187847at2759"/>
<keyword evidence="6 11" id="KW-0378">Hydrolase</keyword>
<evidence type="ECO:0000256" key="3">
    <source>
        <dbReference type="ARBA" id="ARBA00009699"/>
    </source>
</evidence>
<sequence>MTLAKLIAVFTTTSRSPFPFPSPSKTKTTTTALTSLWSLLYLSLSFLFFLPNTTQAIELDVTSYASIQAATGVIATGLMDYYWGYKPGGIIGMFTNPYYWWEAGGAWGAMLDHWYYMENDTYADVIYDSLLYQTGDDYNYMPLNQTTTEGNDDQVFWGIAAIQAAERNFTNSDKAEEQWLYLAQSVFNTMAWRWDDDTCGGGLRWQIFRWNAGYDYKNSVSNIGLFHLGARLARYTGNDTYVDICEKVYDWLVDVKFVTEGDNWWFIWDGAGTEANCSVVSKGQWTYNAGLMIAGCAYLYNYTEDDIWLMRTEKFLHGTQVFLNNSIIYEAACQPINTCNNDQRCFKAYLARFLSLASILAPPTFPTIRPILEASAKGAAQSCSGGTDGHTCGTNWFATGWDGNYGLGEQMAALDVILSLVAPYRDAPYTQMKGGSSTGNGSAGTIYHEPTDTPLDLHHKDTVGAAIITAVIGLSIIGLMVYLVL</sequence>
<dbReference type="EMBL" id="BSXU01003407">
    <property type="protein sequence ID" value="GMG40037.1"/>
    <property type="molecule type" value="Genomic_DNA"/>
</dbReference>
<gene>
    <name evidence="13" type="ORF">Amon01_000584300</name>
</gene>
<keyword evidence="7 12" id="KW-0472">Membrane</keyword>
<dbReference type="AlphaFoldDB" id="A0A9W7DI53"/>
<evidence type="ECO:0000256" key="10">
    <source>
        <dbReference type="ARBA" id="ARBA00023316"/>
    </source>
</evidence>
<evidence type="ECO:0000256" key="6">
    <source>
        <dbReference type="ARBA" id="ARBA00022801"/>
    </source>
</evidence>
<feature type="transmembrane region" description="Helical" evidence="12">
    <location>
        <begin position="31"/>
        <end position="50"/>
    </location>
</feature>
<evidence type="ECO:0000256" key="12">
    <source>
        <dbReference type="SAM" id="Phobius"/>
    </source>
</evidence>
<evidence type="ECO:0000256" key="11">
    <source>
        <dbReference type="PIRNR" id="PIRNR016302"/>
    </source>
</evidence>
<reference evidence="13" key="1">
    <citation type="submission" date="2023-04" db="EMBL/GenBank/DDBJ databases">
        <title>Ambrosiozyma monospora NBRC 1965.</title>
        <authorList>
            <person name="Ichikawa N."/>
            <person name="Sato H."/>
            <person name="Tonouchi N."/>
        </authorList>
    </citation>
    <scope>NUCLEOTIDE SEQUENCE</scope>
    <source>
        <strain evidence="13">NBRC 1965</strain>
    </source>
</reference>
<dbReference type="PANTHER" id="PTHR12145:SF36">
    <property type="entry name" value="MANNAN ENDO-1,6-ALPHA-MANNOSIDASE DCW1"/>
    <property type="match status" value="1"/>
</dbReference>
<feature type="transmembrane region" description="Helical" evidence="12">
    <location>
        <begin position="463"/>
        <end position="484"/>
    </location>
</feature>
<evidence type="ECO:0000256" key="2">
    <source>
        <dbReference type="ARBA" id="ARBA00004308"/>
    </source>
</evidence>
<dbReference type="SUPFAM" id="SSF48208">
    <property type="entry name" value="Six-hairpin glycosidases"/>
    <property type="match status" value="1"/>
</dbReference>
<evidence type="ECO:0000256" key="7">
    <source>
        <dbReference type="ARBA" id="ARBA00023136"/>
    </source>
</evidence>
<comment type="caution">
    <text evidence="13">The sequence shown here is derived from an EMBL/GenBank/DDBJ whole genome shotgun (WGS) entry which is preliminary data.</text>
</comment>
<comment type="catalytic activity">
    <reaction evidence="1 11">
        <text>Random hydrolysis of (1-&gt;6)-alpha-D-mannosidic linkages in unbranched (1-&gt;6)-mannans.</text>
        <dbReference type="EC" id="3.2.1.101"/>
    </reaction>
</comment>
<keyword evidence="9 11" id="KW-0326">Glycosidase</keyword>
<dbReference type="EC" id="3.2.1.101" evidence="4 11"/>
<dbReference type="GO" id="GO:0071555">
    <property type="term" value="P:cell wall organization"/>
    <property type="evidence" value="ECO:0007669"/>
    <property type="project" value="UniProtKB-KW"/>
</dbReference>
<dbReference type="Proteomes" id="UP001165063">
    <property type="component" value="Unassembled WGS sequence"/>
</dbReference>
<evidence type="ECO:0000256" key="4">
    <source>
        <dbReference type="ARBA" id="ARBA00012350"/>
    </source>
</evidence>
<dbReference type="InterPro" id="IPR005198">
    <property type="entry name" value="Glyco_hydro_76"/>
</dbReference>
<evidence type="ECO:0000256" key="5">
    <source>
        <dbReference type="ARBA" id="ARBA00022729"/>
    </source>
</evidence>
<keyword evidence="14" id="KW-1185">Reference proteome</keyword>
<dbReference type="GO" id="GO:0016052">
    <property type="term" value="P:carbohydrate catabolic process"/>
    <property type="evidence" value="ECO:0007669"/>
    <property type="project" value="InterPro"/>
</dbReference>